<gene>
    <name evidence="2" type="ORF">LWC34_46055</name>
</gene>
<keyword evidence="1" id="KW-0732">Signal</keyword>
<dbReference type="RefSeq" id="WP_233731574.1">
    <property type="nucleotide sequence ID" value="NZ_JAJVCN010000004.1"/>
</dbReference>
<dbReference type="EMBL" id="JAJVCN010000004">
    <property type="protein sequence ID" value="MCE7010119.1"/>
    <property type="molecule type" value="Genomic_DNA"/>
</dbReference>
<protein>
    <recommendedName>
        <fullName evidence="4">Secreted protein</fullName>
    </recommendedName>
</protein>
<keyword evidence="3" id="KW-1185">Reference proteome</keyword>
<evidence type="ECO:0008006" key="4">
    <source>
        <dbReference type="Google" id="ProtNLM"/>
    </source>
</evidence>
<reference evidence="2 3" key="1">
    <citation type="submission" date="2021-12" db="EMBL/GenBank/DDBJ databases">
        <title>Genome sequence of Kibdelosporangium philippinense ATCC 49844.</title>
        <authorList>
            <person name="Fedorov E.A."/>
            <person name="Omeragic M."/>
            <person name="Shalygina K.F."/>
            <person name="Maclea K.S."/>
        </authorList>
    </citation>
    <scope>NUCLEOTIDE SEQUENCE [LARGE SCALE GENOMIC DNA]</scope>
    <source>
        <strain evidence="2 3">ATCC 49844</strain>
    </source>
</reference>
<dbReference type="Proteomes" id="UP001521150">
    <property type="component" value="Unassembled WGS sequence"/>
</dbReference>
<feature type="signal peptide" evidence="1">
    <location>
        <begin position="1"/>
        <end position="26"/>
    </location>
</feature>
<sequence length="121" mass="12671">MKMKILAGVTTALAAIAIPAASSASAEPATAGTQVADNTTLACGANVTSWGNGWRLTWHNCWGDNLYPVAPVLSNGKGNTYTWLHQCKASPAGSIVHWDTPRKEITPEPASFVTITGCSFP</sequence>
<evidence type="ECO:0000313" key="3">
    <source>
        <dbReference type="Proteomes" id="UP001521150"/>
    </source>
</evidence>
<proteinExistence type="predicted"/>
<comment type="caution">
    <text evidence="2">The sequence shown here is derived from an EMBL/GenBank/DDBJ whole genome shotgun (WGS) entry which is preliminary data.</text>
</comment>
<name>A0ABS8ZRB9_9PSEU</name>
<evidence type="ECO:0000256" key="1">
    <source>
        <dbReference type="SAM" id="SignalP"/>
    </source>
</evidence>
<accession>A0ABS8ZRB9</accession>
<feature type="chain" id="PRO_5045561504" description="Secreted protein" evidence="1">
    <location>
        <begin position="27"/>
        <end position="121"/>
    </location>
</feature>
<organism evidence="2 3">
    <name type="scientific">Kibdelosporangium philippinense</name>
    <dbReference type="NCBI Taxonomy" id="211113"/>
    <lineage>
        <taxon>Bacteria</taxon>
        <taxon>Bacillati</taxon>
        <taxon>Actinomycetota</taxon>
        <taxon>Actinomycetes</taxon>
        <taxon>Pseudonocardiales</taxon>
        <taxon>Pseudonocardiaceae</taxon>
        <taxon>Kibdelosporangium</taxon>
    </lineage>
</organism>
<evidence type="ECO:0000313" key="2">
    <source>
        <dbReference type="EMBL" id="MCE7010119.1"/>
    </source>
</evidence>